<dbReference type="Proteomes" id="UP001329825">
    <property type="component" value="Chromosome 8"/>
</dbReference>
<evidence type="ECO:0000256" key="1">
    <source>
        <dbReference type="ARBA" id="ARBA00022679"/>
    </source>
</evidence>
<dbReference type="PANTHER" id="PTHR23342:SF0">
    <property type="entry name" value="N-ACETYLGLUTAMATE SYNTHASE, MITOCHONDRIAL"/>
    <property type="match status" value="1"/>
</dbReference>
<gene>
    <name evidence="3" type="ORF">IL334_006033</name>
</gene>
<dbReference type="SUPFAM" id="SSF53633">
    <property type="entry name" value="Carbamate kinase-like"/>
    <property type="match status" value="1"/>
</dbReference>
<dbReference type="EMBL" id="CP141888">
    <property type="protein sequence ID" value="WRT69050.1"/>
    <property type="molecule type" value="Genomic_DNA"/>
</dbReference>
<sequence>MLRRCSNIPRSALNLSKPAVRAFTKPSLPVSASASQLSSKDNVLFELDVKKVGNEIRKRGLSGALSGQREGGMDRDTIIRLLYSLGSRHEVERYLRIFTQSSKDAAAGGVLPEAKFAVLKIGGAILTNELDDLALSLSFLNRLGLFPVVLHGAGPQLNDILEAEGIVPDYEDGIRITDPKTLYRPTSLPSRKS</sequence>
<accession>A0ABZ1D6N7</accession>
<feature type="domain" description="Aspartate/glutamate/uridylate kinase" evidence="2">
    <location>
        <begin position="115"/>
        <end position="176"/>
    </location>
</feature>
<keyword evidence="1" id="KW-0808">Transferase</keyword>
<protein>
    <submittedName>
        <fullName evidence="3">Protein arg11, mitochondrial</fullName>
    </submittedName>
</protein>
<dbReference type="RefSeq" id="XP_062793789.1">
    <property type="nucleotide sequence ID" value="XM_062937738.1"/>
</dbReference>
<organism evidence="3 4">
    <name type="scientific">Kwoniella shivajii</name>
    <dbReference type="NCBI Taxonomy" id="564305"/>
    <lineage>
        <taxon>Eukaryota</taxon>
        <taxon>Fungi</taxon>
        <taxon>Dikarya</taxon>
        <taxon>Basidiomycota</taxon>
        <taxon>Agaricomycotina</taxon>
        <taxon>Tremellomycetes</taxon>
        <taxon>Tremellales</taxon>
        <taxon>Cryptococcaceae</taxon>
        <taxon>Kwoniella</taxon>
    </lineage>
</organism>
<evidence type="ECO:0000259" key="2">
    <source>
        <dbReference type="Pfam" id="PF00696"/>
    </source>
</evidence>
<dbReference type="InterPro" id="IPR001048">
    <property type="entry name" value="Asp/Glu/Uridylate_kinase"/>
</dbReference>
<evidence type="ECO:0000313" key="3">
    <source>
        <dbReference type="EMBL" id="WRT69050.1"/>
    </source>
</evidence>
<evidence type="ECO:0000313" key="4">
    <source>
        <dbReference type="Proteomes" id="UP001329825"/>
    </source>
</evidence>
<dbReference type="InterPro" id="IPR036393">
    <property type="entry name" value="AceGlu_kinase-like_sf"/>
</dbReference>
<dbReference type="GeneID" id="87958163"/>
<dbReference type="PANTHER" id="PTHR23342">
    <property type="entry name" value="N-ACETYLGLUTAMATE SYNTHASE"/>
    <property type="match status" value="1"/>
</dbReference>
<keyword evidence="4" id="KW-1185">Reference proteome</keyword>
<proteinExistence type="predicted"/>
<dbReference type="Pfam" id="PF00696">
    <property type="entry name" value="AA_kinase"/>
    <property type="match status" value="1"/>
</dbReference>
<dbReference type="Gene3D" id="3.40.1160.10">
    <property type="entry name" value="Acetylglutamate kinase-like"/>
    <property type="match status" value="1"/>
</dbReference>
<reference evidence="3 4" key="1">
    <citation type="submission" date="2024-01" db="EMBL/GenBank/DDBJ databases">
        <title>Comparative genomics of Cryptococcus and Kwoniella reveals pathogenesis evolution and contrasting modes of karyotype evolution via chromosome fusion or intercentromeric recombination.</title>
        <authorList>
            <person name="Coelho M.A."/>
            <person name="David-Palma M."/>
            <person name="Shea T."/>
            <person name="Bowers K."/>
            <person name="McGinley-Smith S."/>
            <person name="Mohammad A.W."/>
            <person name="Gnirke A."/>
            <person name="Yurkov A.M."/>
            <person name="Nowrousian M."/>
            <person name="Sun S."/>
            <person name="Cuomo C.A."/>
            <person name="Heitman J."/>
        </authorList>
    </citation>
    <scope>NUCLEOTIDE SEQUENCE [LARGE SCALE GENOMIC DNA]</scope>
    <source>
        <strain evidence="3">CBS 11374</strain>
    </source>
</reference>
<name>A0ABZ1D6N7_9TREE</name>